<protein>
    <recommendedName>
        <fullName evidence="5">Exonuclease 1</fullName>
    </recommendedName>
</protein>
<evidence type="ECO:0008006" key="5">
    <source>
        <dbReference type="Google" id="ProtNLM"/>
    </source>
</evidence>
<dbReference type="AlphaFoldDB" id="A0AB34JW49"/>
<dbReference type="Proteomes" id="UP001515480">
    <property type="component" value="Unassembled WGS sequence"/>
</dbReference>
<reference evidence="3 4" key="1">
    <citation type="journal article" date="2024" name="Science">
        <title>Giant polyketide synthase enzymes in the biosynthesis of giant marine polyether toxins.</title>
        <authorList>
            <person name="Fallon T.R."/>
            <person name="Shende V.V."/>
            <person name="Wierzbicki I.H."/>
            <person name="Pendleton A.L."/>
            <person name="Watervoot N.F."/>
            <person name="Auber R.P."/>
            <person name="Gonzalez D.J."/>
            <person name="Wisecaver J.H."/>
            <person name="Moore B.S."/>
        </authorList>
    </citation>
    <scope>NUCLEOTIDE SEQUENCE [LARGE SCALE GENOMIC DNA]</scope>
    <source>
        <strain evidence="3 4">12B1</strain>
    </source>
</reference>
<dbReference type="EMBL" id="JBGBPQ010000004">
    <property type="protein sequence ID" value="KAL1525077.1"/>
    <property type="molecule type" value="Genomic_DNA"/>
</dbReference>
<dbReference type="InterPro" id="IPR029060">
    <property type="entry name" value="PIN-like_dom_sf"/>
</dbReference>
<dbReference type="Pfam" id="PF00752">
    <property type="entry name" value="XPG_N"/>
    <property type="match status" value="1"/>
</dbReference>
<dbReference type="SMART" id="SM00484">
    <property type="entry name" value="XPGI"/>
    <property type="match status" value="1"/>
</dbReference>
<dbReference type="InterPro" id="IPR006084">
    <property type="entry name" value="XPG/Rad2"/>
</dbReference>
<evidence type="ECO:0000259" key="2">
    <source>
        <dbReference type="SMART" id="SM00485"/>
    </source>
</evidence>
<feature type="domain" description="XPG-I" evidence="1">
    <location>
        <begin position="147"/>
        <end position="223"/>
    </location>
</feature>
<dbReference type="GO" id="GO:0017108">
    <property type="term" value="F:5'-flap endonuclease activity"/>
    <property type="evidence" value="ECO:0007669"/>
    <property type="project" value="TreeGrafter"/>
</dbReference>
<dbReference type="Pfam" id="PF00867">
    <property type="entry name" value="XPG_I"/>
    <property type="match status" value="1"/>
</dbReference>
<evidence type="ECO:0000259" key="1">
    <source>
        <dbReference type="SMART" id="SM00484"/>
    </source>
</evidence>
<keyword evidence="4" id="KW-1185">Reference proteome</keyword>
<evidence type="ECO:0000313" key="4">
    <source>
        <dbReference type="Proteomes" id="UP001515480"/>
    </source>
</evidence>
<organism evidence="3 4">
    <name type="scientific">Prymnesium parvum</name>
    <name type="common">Toxic golden alga</name>
    <dbReference type="NCBI Taxonomy" id="97485"/>
    <lineage>
        <taxon>Eukaryota</taxon>
        <taxon>Haptista</taxon>
        <taxon>Haptophyta</taxon>
        <taxon>Prymnesiophyceae</taxon>
        <taxon>Prymnesiales</taxon>
        <taxon>Prymnesiaceae</taxon>
        <taxon>Prymnesium</taxon>
    </lineage>
</organism>
<dbReference type="SUPFAM" id="SSF88723">
    <property type="entry name" value="PIN domain-like"/>
    <property type="match status" value="1"/>
</dbReference>
<gene>
    <name evidence="3" type="ORF">AB1Y20_019950</name>
</gene>
<accession>A0AB34JW49</accession>
<dbReference type="PRINTS" id="PR00853">
    <property type="entry name" value="XPGRADSUPER"/>
</dbReference>
<dbReference type="PANTHER" id="PTHR11081">
    <property type="entry name" value="FLAP ENDONUCLEASE FAMILY MEMBER"/>
    <property type="match status" value="1"/>
</dbReference>
<dbReference type="SMART" id="SM00485">
    <property type="entry name" value="XPGN"/>
    <property type="match status" value="1"/>
</dbReference>
<dbReference type="InterPro" id="IPR006085">
    <property type="entry name" value="XPG_DNA_repair_N"/>
</dbReference>
<dbReference type="Gene3D" id="3.40.50.1010">
    <property type="entry name" value="5'-nuclease"/>
    <property type="match status" value="1"/>
</dbReference>
<evidence type="ECO:0000313" key="3">
    <source>
        <dbReference type="EMBL" id="KAL1525077.1"/>
    </source>
</evidence>
<comment type="caution">
    <text evidence="3">The sequence shown here is derived from an EMBL/GenBank/DDBJ whole genome shotgun (WGS) entry which is preliminary data.</text>
</comment>
<dbReference type="InterPro" id="IPR006086">
    <property type="entry name" value="XPG-I_dom"/>
</dbReference>
<name>A0AB34JW49_PRYPA</name>
<dbReference type="PANTHER" id="PTHR11081:SF65">
    <property type="entry name" value="DNA DAMAGE-INDUCIBLE PROTEIN DIN7-RELATED"/>
    <property type="match status" value="1"/>
</dbReference>
<proteinExistence type="predicted"/>
<sequence length="225" mass="24567">MGIKGLSKNVIKQAWREGRLQDLHGEVVGVDAAGWVVKAVQANARELCLEIDSRLHQAAFARMLQATMHLLPADASLVLVLDGAPWPLKASTQTARRSRRESAMVQAMEAEVAGDTATALKYFKRAVTAPAELISWIIAECSKQPRVRCVVAPYEADAQLAWLERAGEVAVVYSAAEDSDFIVYGMRRVIYDVRADGRVGHLSNSLFGVVHVVVITWTTSLGLGR</sequence>
<feature type="domain" description="XPG N-terminal" evidence="2">
    <location>
        <begin position="1"/>
        <end position="103"/>
    </location>
</feature>